<organism evidence="2 3">
    <name type="scientific">Candidatus Marsarchaeota G2 archaeon OSP_D</name>
    <dbReference type="NCBI Taxonomy" id="1978157"/>
    <lineage>
        <taxon>Archaea</taxon>
        <taxon>Candidatus Marsarchaeota</taxon>
        <taxon>Candidatus Marsarchaeota group 2</taxon>
    </lineage>
</organism>
<evidence type="ECO:0000313" key="2">
    <source>
        <dbReference type="EMBL" id="PSN90805.1"/>
    </source>
</evidence>
<accession>A0A2R6AWN5</accession>
<dbReference type="AlphaFoldDB" id="A0A2R6AWN5"/>
<dbReference type="Proteomes" id="UP000240322">
    <property type="component" value="Unassembled WGS sequence"/>
</dbReference>
<evidence type="ECO:0000256" key="1">
    <source>
        <dbReference type="SAM" id="MobiDB-lite"/>
    </source>
</evidence>
<protein>
    <submittedName>
        <fullName evidence="2">Uncharacterized protein</fullName>
    </submittedName>
</protein>
<reference evidence="2 3" key="1">
    <citation type="submission" date="2017-04" db="EMBL/GenBank/DDBJ databases">
        <title>Novel microbial lineages endemic to geothermal iron-oxide mats fill important gaps in the evolutionary history of Archaea.</title>
        <authorList>
            <person name="Jay Z.J."/>
            <person name="Beam J.P."/>
            <person name="Dlakic M."/>
            <person name="Rusch D.B."/>
            <person name="Kozubal M.A."/>
            <person name="Inskeep W.P."/>
        </authorList>
    </citation>
    <scope>NUCLEOTIDE SEQUENCE [LARGE SCALE GENOMIC DNA]</scope>
    <source>
        <strain evidence="2">OSP_D</strain>
    </source>
</reference>
<sequence length="108" mass="12157">MADGEVDEFVKRLHDYEEDLLAGRTSLHDFIKAVEILYMRKVAQLKKKLRGNRHPRVKPATLVVTRPCEERGAPPPSQPPTPTPRMHVCPKCGAQTYCITVPYEASSS</sequence>
<proteinExistence type="predicted"/>
<evidence type="ECO:0000313" key="3">
    <source>
        <dbReference type="Proteomes" id="UP000240322"/>
    </source>
</evidence>
<comment type="caution">
    <text evidence="2">The sequence shown here is derived from an EMBL/GenBank/DDBJ whole genome shotgun (WGS) entry which is preliminary data.</text>
</comment>
<dbReference type="EMBL" id="NEXE01000046">
    <property type="protein sequence ID" value="PSN90805.1"/>
    <property type="molecule type" value="Genomic_DNA"/>
</dbReference>
<feature type="region of interest" description="Disordered" evidence="1">
    <location>
        <begin position="49"/>
        <end position="85"/>
    </location>
</feature>
<name>A0A2R6AWN5_9ARCH</name>
<gene>
    <name evidence="2" type="ORF">B9Q03_05905</name>
</gene>
<feature type="compositionally biased region" description="Pro residues" evidence="1">
    <location>
        <begin position="73"/>
        <end position="83"/>
    </location>
</feature>